<protein>
    <recommendedName>
        <fullName evidence="1">PH domain-containing protein</fullName>
    </recommendedName>
</protein>
<dbReference type="EMBL" id="JAVRJZ010000536">
    <property type="protein sequence ID" value="KAK2702233.1"/>
    <property type="molecule type" value="Genomic_DNA"/>
</dbReference>
<dbReference type="InterPro" id="IPR001849">
    <property type="entry name" value="PH_domain"/>
</dbReference>
<dbReference type="SUPFAM" id="SSF50729">
    <property type="entry name" value="PH domain-like"/>
    <property type="match status" value="1"/>
</dbReference>
<evidence type="ECO:0000313" key="3">
    <source>
        <dbReference type="EMBL" id="KAK2702236.1"/>
    </source>
</evidence>
<proteinExistence type="predicted"/>
<evidence type="ECO:0000313" key="4">
    <source>
        <dbReference type="Proteomes" id="UP001187531"/>
    </source>
</evidence>
<dbReference type="Proteomes" id="UP001187531">
    <property type="component" value="Unassembled WGS sequence"/>
</dbReference>
<gene>
    <name evidence="2" type="ORF">QYM36_019152</name>
    <name evidence="3" type="ORF">QYM36_019155</name>
</gene>
<accession>A0AA88KTR1</accession>
<evidence type="ECO:0000313" key="2">
    <source>
        <dbReference type="EMBL" id="KAK2702233.1"/>
    </source>
</evidence>
<dbReference type="AlphaFoldDB" id="A0AA88KTR1"/>
<comment type="caution">
    <text evidence="3">The sequence shown here is derived from an EMBL/GenBank/DDBJ whole genome shotgun (WGS) entry which is preliminary data.</text>
</comment>
<dbReference type="InterPro" id="IPR011993">
    <property type="entry name" value="PH-like_dom_sf"/>
</dbReference>
<dbReference type="EMBL" id="JAVRJZ010000536">
    <property type="protein sequence ID" value="KAK2702236.1"/>
    <property type="molecule type" value="Genomic_DNA"/>
</dbReference>
<feature type="domain" description="PH" evidence="1">
    <location>
        <begin position="26"/>
        <end position="136"/>
    </location>
</feature>
<dbReference type="PROSITE" id="PS50003">
    <property type="entry name" value="PH_DOMAIN"/>
    <property type="match status" value="1"/>
</dbReference>
<name>A0AA88KTR1_ARTSF</name>
<sequence>MEELTSIVDKLQDICTSLDLPKIKKHIIRHGYISMCFSIVDFIKRRNKVYLSILTTEDLSWYTSGNGDHQEQKHTIPLEGIKLKKLEGELMTEKPTFTLYRSRGRNIYKDSKTLCVTFKDQDSYDAWKAAFARVGVTSKDTENG</sequence>
<reference evidence="3" key="1">
    <citation type="submission" date="2023-07" db="EMBL/GenBank/DDBJ databases">
        <title>Chromosome-level genome assembly of Artemia franciscana.</title>
        <authorList>
            <person name="Jo E."/>
        </authorList>
    </citation>
    <scope>NUCLEOTIDE SEQUENCE</scope>
    <source>
        <tissue evidence="3">Whole body</tissue>
    </source>
</reference>
<keyword evidence="4" id="KW-1185">Reference proteome</keyword>
<organism evidence="3 4">
    <name type="scientific">Artemia franciscana</name>
    <name type="common">Brine shrimp</name>
    <name type="synonym">Artemia sanfranciscana</name>
    <dbReference type="NCBI Taxonomy" id="6661"/>
    <lineage>
        <taxon>Eukaryota</taxon>
        <taxon>Metazoa</taxon>
        <taxon>Ecdysozoa</taxon>
        <taxon>Arthropoda</taxon>
        <taxon>Crustacea</taxon>
        <taxon>Branchiopoda</taxon>
        <taxon>Anostraca</taxon>
        <taxon>Artemiidae</taxon>
        <taxon>Artemia</taxon>
    </lineage>
</organism>
<evidence type="ECO:0000259" key="1">
    <source>
        <dbReference type="PROSITE" id="PS50003"/>
    </source>
</evidence>
<dbReference type="Gene3D" id="2.30.29.30">
    <property type="entry name" value="Pleckstrin-homology domain (PH domain)/Phosphotyrosine-binding domain (PTB)"/>
    <property type="match status" value="1"/>
</dbReference>